<evidence type="ECO:0000256" key="5">
    <source>
        <dbReference type="ARBA" id="ARBA00022741"/>
    </source>
</evidence>
<evidence type="ECO:0000256" key="9">
    <source>
        <dbReference type="SAM" id="Phobius"/>
    </source>
</evidence>
<dbReference type="InterPro" id="IPR003593">
    <property type="entry name" value="AAA+_ATPase"/>
</dbReference>
<feature type="domain" description="ABC transmembrane type-1" evidence="11">
    <location>
        <begin position="16"/>
        <end position="298"/>
    </location>
</feature>
<dbReference type="PANTHER" id="PTHR43394:SF1">
    <property type="entry name" value="ATP-BINDING CASSETTE SUB-FAMILY B MEMBER 10, MITOCHONDRIAL"/>
    <property type="match status" value="1"/>
</dbReference>
<dbReference type="Proteomes" id="UP000184079">
    <property type="component" value="Unassembled WGS sequence"/>
</dbReference>
<evidence type="ECO:0000256" key="4">
    <source>
        <dbReference type="ARBA" id="ARBA00022692"/>
    </source>
</evidence>
<feature type="transmembrane region" description="Helical" evidence="9">
    <location>
        <begin position="157"/>
        <end position="177"/>
    </location>
</feature>
<dbReference type="GO" id="GO:0005524">
    <property type="term" value="F:ATP binding"/>
    <property type="evidence" value="ECO:0007669"/>
    <property type="project" value="UniProtKB-KW"/>
</dbReference>
<feature type="transmembrane region" description="Helical" evidence="9">
    <location>
        <begin position="238"/>
        <end position="258"/>
    </location>
</feature>
<gene>
    <name evidence="12" type="ORF">SAMN05421807_11332</name>
</gene>
<evidence type="ECO:0000256" key="6">
    <source>
        <dbReference type="ARBA" id="ARBA00022840"/>
    </source>
</evidence>
<keyword evidence="5" id="KW-0547">Nucleotide-binding</keyword>
<evidence type="ECO:0000259" key="11">
    <source>
        <dbReference type="PROSITE" id="PS50929"/>
    </source>
</evidence>
<dbReference type="GO" id="GO:0005886">
    <property type="term" value="C:plasma membrane"/>
    <property type="evidence" value="ECO:0007669"/>
    <property type="project" value="UniProtKB-SubCell"/>
</dbReference>
<dbReference type="SUPFAM" id="SSF90123">
    <property type="entry name" value="ABC transporter transmembrane region"/>
    <property type="match status" value="1"/>
</dbReference>
<name>A0A1M5VPS0_9BACI</name>
<evidence type="ECO:0000256" key="2">
    <source>
        <dbReference type="ARBA" id="ARBA00022448"/>
    </source>
</evidence>
<dbReference type="InterPro" id="IPR027417">
    <property type="entry name" value="P-loop_NTPase"/>
</dbReference>
<evidence type="ECO:0000313" key="13">
    <source>
        <dbReference type="Proteomes" id="UP000184079"/>
    </source>
</evidence>
<dbReference type="PROSITE" id="PS00211">
    <property type="entry name" value="ABC_TRANSPORTER_1"/>
    <property type="match status" value="1"/>
</dbReference>
<keyword evidence="6 12" id="KW-0067">ATP-binding</keyword>
<dbReference type="RefSeq" id="WP_073010838.1">
    <property type="nucleotide sequence ID" value="NZ_FQXD01000013.1"/>
</dbReference>
<keyword evidence="13" id="KW-1185">Reference proteome</keyword>
<dbReference type="SMART" id="SM00382">
    <property type="entry name" value="AAA"/>
    <property type="match status" value="1"/>
</dbReference>
<dbReference type="GO" id="GO:0016887">
    <property type="term" value="F:ATP hydrolysis activity"/>
    <property type="evidence" value="ECO:0007669"/>
    <property type="project" value="InterPro"/>
</dbReference>
<dbReference type="Pfam" id="PF00664">
    <property type="entry name" value="ABC_membrane"/>
    <property type="match status" value="1"/>
</dbReference>
<comment type="subcellular location">
    <subcellularLocation>
        <location evidence="1">Cell membrane</location>
        <topology evidence="1">Multi-pass membrane protein</topology>
    </subcellularLocation>
</comment>
<evidence type="ECO:0000313" key="12">
    <source>
        <dbReference type="EMBL" id="SHH76984.1"/>
    </source>
</evidence>
<dbReference type="GO" id="GO:0015421">
    <property type="term" value="F:ABC-type oligopeptide transporter activity"/>
    <property type="evidence" value="ECO:0007669"/>
    <property type="project" value="TreeGrafter"/>
</dbReference>
<dbReference type="Pfam" id="PF00005">
    <property type="entry name" value="ABC_tran"/>
    <property type="match status" value="1"/>
</dbReference>
<feature type="transmembrane region" description="Helical" evidence="9">
    <location>
        <begin position="55"/>
        <end position="76"/>
    </location>
</feature>
<dbReference type="PROSITE" id="PS50929">
    <property type="entry name" value="ABC_TM1F"/>
    <property type="match status" value="1"/>
</dbReference>
<keyword evidence="2" id="KW-0813">Transport</keyword>
<dbReference type="CDD" id="cd18548">
    <property type="entry name" value="ABC_6TM_Tm287_like"/>
    <property type="match status" value="1"/>
</dbReference>
<dbReference type="InterPro" id="IPR003439">
    <property type="entry name" value="ABC_transporter-like_ATP-bd"/>
</dbReference>
<keyword evidence="7 9" id="KW-1133">Transmembrane helix</keyword>
<dbReference type="InterPro" id="IPR036640">
    <property type="entry name" value="ABC1_TM_sf"/>
</dbReference>
<dbReference type="InterPro" id="IPR017871">
    <property type="entry name" value="ABC_transporter-like_CS"/>
</dbReference>
<sequence>MKTVLSFMKPYKLPAAVAFALMLVELAVELALPFLLGKMINEGVVNQDLSTILKWGSIMITLAFIAFIAGLINSFYASHVSWGFAYDLREKLFAKIQAFSFSHLNQYPTSALMTRFSNDIRQMQNTIYMLLRIMSKAPLIVIGGVVMAFIVNAKLAIIFLITVPLLVGFVLWVLQIASKLFQNVQKSVDTLNQVMQENLSGMRLIKAFSRRKHEEVRFKKANQSLAERTRSTFRFVEASMPVLLLVMNMSLLFIIWLGNAQVVAGTTNVGDVVAIINYALRVSMSISMFTFIIMAFSRMQASTKRVNDILHIHTEGAQNVDWSDTTVNHVQRGTISFQHVYFSYPAHKESVLHDITFNVKSGEKIAVMGATGAGKTSLFQLIPRLYKANHGIITIDDQDVTSYPLNQLRDSIGYVPQSPLLFTGMIKENIAWGKPRATMEEIIQAAKDAQIHETIMQLNERYETKVGQKGVNLSGGQKQRISIARALIRKPKILMLDDSTSALDLATESQLLEAIETYHCTTLIITQKISTAMRADRILLLDKGEILALGTHQFLLKSSELYQRIVESQFGKEVSHAK</sequence>
<feature type="transmembrane region" description="Helical" evidence="9">
    <location>
        <begin position="278"/>
        <end position="296"/>
    </location>
</feature>
<keyword evidence="4 9" id="KW-0812">Transmembrane</keyword>
<dbReference type="PANTHER" id="PTHR43394">
    <property type="entry name" value="ATP-DEPENDENT PERMEASE MDL1, MITOCHONDRIAL"/>
    <property type="match status" value="1"/>
</dbReference>
<evidence type="ECO:0000259" key="10">
    <source>
        <dbReference type="PROSITE" id="PS50893"/>
    </source>
</evidence>
<evidence type="ECO:0000256" key="7">
    <source>
        <dbReference type="ARBA" id="ARBA00022989"/>
    </source>
</evidence>
<dbReference type="OrthoDB" id="9770415at2"/>
<evidence type="ECO:0000256" key="3">
    <source>
        <dbReference type="ARBA" id="ARBA00022475"/>
    </source>
</evidence>
<keyword evidence="8 9" id="KW-0472">Membrane</keyword>
<accession>A0A1M5VPS0</accession>
<dbReference type="Gene3D" id="3.40.50.300">
    <property type="entry name" value="P-loop containing nucleotide triphosphate hydrolases"/>
    <property type="match status" value="1"/>
</dbReference>
<dbReference type="PROSITE" id="PS50893">
    <property type="entry name" value="ABC_TRANSPORTER_2"/>
    <property type="match status" value="1"/>
</dbReference>
<evidence type="ECO:0000256" key="1">
    <source>
        <dbReference type="ARBA" id="ARBA00004651"/>
    </source>
</evidence>
<dbReference type="InterPro" id="IPR039421">
    <property type="entry name" value="Type_1_exporter"/>
</dbReference>
<feature type="domain" description="ABC transporter" evidence="10">
    <location>
        <begin position="335"/>
        <end position="568"/>
    </location>
</feature>
<dbReference type="Gene3D" id="1.20.1560.10">
    <property type="entry name" value="ABC transporter type 1, transmembrane domain"/>
    <property type="match status" value="1"/>
</dbReference>
<reference evidence="13" key="1">
    <citation type="submission" date="2016-11" db="EMBL/GenBank/DDBJ databases">
        <authorList>
            <person name="Varghese N."/>
            <person name="Submissions S."/>
        </authorList>
    </citation>
    <scope>NUCLEOTIDE SEQUENCE [LARGE SCALE GENOMIC DNA]</scope>
    <source>
        <strain evidence="13">CGMCC 1.6496</strain>
    </source>
</reference>
<protein>
    <submittedName>
        <fullName evidence="12">ATP-binding cassette, subfamily B</fullName>
    </submittedName>
</protein>
<dbReference type="InterPro" id="IPR011527">
    <property type="entry name" value="ABC1_TM_dom"/>
</dbReference>
<feature type="transmembrane region" description="Helical" evidence="9">
    <location>
        <begin position="130"/>
        <end position="151"/>
    </location>
</feature>
<dbReference type="AlphaFoldDB" id="A0A1M5VPS0"/>
<organism evidence="12 13">
    <name type="scientific">Virgibacillus chiguensis</name>
    <dbReference type="NCBI Taxonomy" id="411959"/>
    <lineage>
        <taxon>Bacteria</taxon>
        <taxon>Bacillati</taxon>
        <taxon>Bacillota</taxon>
        <taxon>Bacilli</taxon>
        <taxon>Bacillales</taxon>
        <taxon>Bacillaceae</taxon>
        <taxon>Virgibacillus</taxon>
    </lineage>
</organism>
<keyword evidence="3" id="KW-1003">Cell membrane</keyword>
<dbReference type="SUPFAM" id="SSF52540">
    <property type="entry name" value="P-loop containing nucleoside triphosphate hydrolases"/>
    <property type="match status" value="1"/>
</dbReference>
<dbReference type="FunFam" id="3.40.50.300:FF:000221">
    <property type="entry name" value="Multidrug ABC transporter ATP-binding protein"/>
    <property type="match status" value="1"/>
</dbReference>
<dbReference type="EMBL" id="FQXD01000013">
    <property type="protein sequence ID" value="SHH76984.1"/>
    <property type="molecule type" value="Genomic_DNA"/>
</dbReference>
<evidence type="ECO:0000256" key="8">
    <source>
        <dbReference type="ARBA" id="ARBA00023136"/>
    </source>
</evidence>
<proteinExistence type="predicted"/>